<reference evidence="2" key="1">
    <citation type="submission" date="2021-02" db="EMBL/GenBank/DDBJ databases">
        <authorList>
            <person name="Nowell W R."/>
        </authorList>
    </citation>
    <scope>NUCLEOTIDE SEQUENCE</scope>
</reference>
<dbReference type="EMBL" id="CAJNOH010000604">
    <property type="protein sequence ID" value="CAF1086026.1"/>
    <property type="molecule type" value="Genomic_DNA"/>
</dbReference>
<organism evidence="2 3">
    <name type="scientific">Rotaria sordida</name>
    <dbReference type="NCBI Taxonomy" id="392033"/>
    <lineage>
        <taxon>Eukaryota</taxon>
        <taxon>Metazoa</taxon>
        <taxon>Spiralia</taxon>
        <taxon>Gnathifera</taxon>
        <taxon>Rotifera</taxon>
        <taxon>Eurotatoria</taxon>
        <taxon>Bdelloidea</taxon>
        <taxon>Philodinida</taxon>
        <taxon>Philodinidae</taxon>
        <taxon>Rotaria</taxon>
    </lineage>
</organism>
<name>A0A815H526_9BILA</name>
<dbReference type="Proteomes" id="UP000663870">
    <property type="component" value="Unassembled WGS sequence"/>
</dbReference>
<dbReference type="EMBL" id="CAJNOL010001373">
    <property type="protein sequence ID" value="CAF1346417.1"/>
    <property type="molecule type" value="Genomic_DNA"/>
</dbReference>
<keyword evidence="3" id="KW-1185">Reference proteome</keyword>
<evidence type="ECO:0000313" key="1">
    <source>
        <dbReference type="EMBL" id="CAF1086026.1"/>
    </source>
</evidence>
<evidence type="ECO:0000313" key="2">
    <source>
        <dbReference type="EMBL" id="CAF1346417.1"/>
    </source>
</evidence>
<proteinExistence type="predicted"/>
<accession>A0A815H526</accession>
<dbReference type="Proteomes" id="UP000663854">
    <property type="component" value="Unassembled WGS sequence"/>
</dbReference>
<evidence type="ECO:0000313" key="3">
    <source>
        <dbReference type="Proteomes" id="UP000663870"/>
    </source>
</evidence>
<protein>
    <recommendedName>
        <fullName evidence="4">FLYWCH-type domain-containing protein</fullName>
    </recommendedName>
</protein>
<evidence type="ECO:0008006" key="4">
    <source>
        <dbReference type="Google" id="ProtNLM"/>
    </source>
</evidence>
<dbReference type="AlphaFoldDB" id="A0A815H526"/>
<gene>
    <name evidence="2" type="ORF">JXQ802_LOCUS31849</name>
    <name evidence="1" type="ORF">PYM288_LOCUS18927</name>
</gene>
<sequence>MNTTFVWSTTEKGEKAILYNSYLYRLKCENQNGSLISICTFKWCSRIITLKNDAIIKTNGENYNHDLKLPEKVRTMLCGLKYRRLTDVDEPVTKLYEDEVKRFRSENSTAGPVPVFDEPYKVIAFGSEQALNLLSINPHWNDDGTFRTSPALFSQSYYLHIWDEFSMKTIVYSCCQDKSEECYHELLKLLLTYATTKKILY</sequence>
<comment type="caution">
    <text evidence="2">The sequence shown here is derived from an EMBL/GenBank/DDBJ whole genome shotgun (WGS) entry which is preliminary data.</text>
</comment>